<accession>A0ABD0V9N2</accession>
<dbReference type="Proteomes" id="UP001552299">
    <property type="component" value="Unassembled WGS sequence"/>
</dbReference>
<comment type="caution">
    <text evidence="1">The sequence shown here is derived from an EMBL/GenBank/DDBJ whole genome shotgun (WGS) entry which is preliminary data.</text>
</comment>
<sequence>MANHEPLNNCDKALFQPQVRVLNRNFPYGDGEADFDATNGMECAIGMGLHDVQDPSYRFQFFTTDVPNLGSRSALPTPNIAAATNAWKQIGMESNDPGNATCICVNLMRCSHNIRRRTAYLHVHSAAHVLLH</sequence>
<evidence type="ECO:0000313" key="1">
    <source>
        <dbReference type="EMBL" id="KAL0921500.1"/>
    </source>
</evidence>
<evidence type="ECO:0000313" key="2">
    <source>
        <dbReference type="Proteomes" id="UP001552299"/>
    </source>
</evidence>
<proteinExistence type="predicted"/>
<reference evidence="1 2" key="1">
    <citation type="journal article" date="2024" name="Plant Biotechnol. J.">
        <title>Dendrobium thyrsiflorum genome and its molecular insights into genes involved in important horticultural traits.</title>
        <authorList>
            <person name="Chen B."/>
            <person name="Wang J.Y."/>
            <person name="Zheng P.J."/>
            <person name="Li K.L."/>
            <person name="Liang Y.M."/>
            <person name="Chen X.F."/>
            <person name="Zhang C."/>
            <person name="Zhao X."/>
            <person name="He X."/>
            <person name="Zhang G.Q."/>
            <person name="Liu Z.J."/>
            <person name="Xu Q."/>
        </authorList>
    </citation>
    <scope>NUCLEOTIDE SEQUENCE [LARGE SCALE GENOMIC DNA]</scope>
    <source>
        <strain evidence="1">GZMU011</strain>
    </source>
</reference>
<gene>
    <name evidence="1" type="ORF">M5K25_008578</name>
</gene>
<keyword evidence="2" id="KW-1185">Reference proteome</keyword>
<dbReference type="EMBL" id="JANQDX010000007">
    <property type="protein sequence ID" value="KAL0921500.1"/>
    <property type="molecule type" value="Genomic_DNA"/>
</dbReference>
<organism evidence="1 2">
    <name type="scientific">Dendrobium thyrsiflorum</name>
    <name type="common">Pinecone-like raceme dendrobium</name>
    <name type="synonym">Orchid</name>
    <dbReference type="NCBI Taxonomy" id="117978"/>
    <lineage>
        <taxon>Eukaryota</taxon>
        <taxon>Viridiplantae</taxon>
        <taxon>Streptophyta</taxon>
        <taxon>Embryophyta</taxon>
        <taxon>Tracheophyta</taxon>
        <taxon>Spermatophyta</taxon>
        <taxon>Magnoliopsida</taxon>
        <taxon>Liliopsida</taxon>
        <taxon>Asparagales</taxon>
        <taxon>Orchidaceae</taxon>
        <taxon>Epidendroideae</taxon>
        <taxon>Malaxideae</taxon>
        <taxon>Dendrobiinae</taxon>
        <taxon>Dendrobium</taxon>
    </lineage>
</organism>
<protein>
    <submittedName>
        <fullName evidence="1">Uncharacterized protein</fullName>
    </submittedName>
</protein>
<name>A0ABD0V9N2_DENTH</name>
<dbReference type="AlphaFoldDB" id="A0ABD0V9N2"/>